<dbReference type="SUPFAM" id="SSF142695">
    <property type="entry name" value="RibA-like"/>
    <property type="match status" value="1"/>
</dbReference>
<keyword evidence="3 9" id="KW-0479">Metal-binding</keyword>
<feature type="binding site" evidence="9">
    <location>
        <begin position="229"/>
        <end position="233"/>
    </location>
    <ligand>
        <name>GTP</name>
        <dbReference type="ChEBI" id="CHEBI:37565"/>
    </ligand>
</feature>
<comment type="similarity">
    <text evidence="9">Belongs to the GTP cyclohydrolase II family.</text>
</comment>
<feature type="active site" description="Proton acceptor" evidence="9">
    <location>
        <position position="306"/>
    </location>
</feature>
<reference evidence="11 12" key="1">
    <citation type="submission" date="2023-07" db="EMBL/GenBank/DDBJ databases">
        <title>Genomic Encyclopedia of Type Strains, Phase IV (KMG-IV): sequencing the most valuable type-strain genomes for metagenomic binning, comparative biology and taxonomic classification.</title>
        <authorList>
            <person name="Goeker M."/>
        </authorList>
    </citation>
    <scope>NUCLEOTIDE SEQUENCE [LARGE SCALE GENOMIC DNA]</scope>
    <source>
        <strain evidence="11 12">DSM 3770</strain>
    </source>
</reference>
<evidence type="ECO:0000256" key="9">
    <source>
        <dbReference type="HAMAP-Rule" id="MF_00179"/>
    </source>
</evidence>
<keyword evidence="2 9" id="KW-0686">Riboflavin biosynthesis</keyword>
<evidence type="ECO:0000256" key="5">
    <source>
        <dbReference type="ARBA" id="ARBA00022801"/>
    </source>
</evidence>
<comment type="function">
    <text evidence="9">Catalyzes the conversion of GTP to 2,5-diamino-6-ribosylamino-4(3H)-pyrimidinone 5'-phosphate (DARP), formate and pyrophosphate.</text>
</comment>
<feature type="binding site" evidence="9">
    <location>
        <position position="234"/>
    </location>
    <ligand>
        <name>Zn(2+)</name>
        <dbReference type="ChEBI" id="CHEBI:29105"/>
        <note>catalytic</note>
    </ligand>
</feature>
<dbReference type="Pfam" id="PF00925">
    <property type="entry name" value="GTP_cyclohydro2"/>
    <property type="match status" value="1"/>
</dbReference>
<accession>A0ABU0L8L3</accession>
<feature type="binding site" evidence="9">
    <location>
        <begin position="272"/>
        <end position="274"/>
    </location>
    <ligand>
        <name>GTP</name>
        <dbReference type="ChEBI" id="CHEBI:37565"/>
    </ligand>
</feature>
<evidence type="ECO:0000259" key="10">
    <source>
        <dbReference type="Pfam" id="PF00925"/>
    </source>
</evidence>
<comment type="pathway">
    <text evidence="1 9">Cofactor biosynthesis; riboflavin biosynthesis; 5-amino-6-(D-ribitylamino)uracil from GTP: step 1/4.</text>
</comment>
<evidence type="ECO:0000256" key="4">
    <source>
        <dbReference type="ARBA" id="ARBA00022741"/>
    </source>
</evidence>
<dbReference type="Gene3D" id="3.40.50.10990">
    <property type="entry name" value="GTP cyclohydrolase II"/>
    <property type="match status" value="1"/>
</dbReference>
<keyword evidence="7 9" id="KW-0342">GTP-binding</keyword>
<proteinExistence type="inferred from homology"/>
<dbReference type="NCBIfam" id="NF006456">
    <property type="entry name" value="PRK08815.1"/>
    <property type="match status" value="1"/>
</dbReference>
<comment type="catalytic activity">
    <reaction evidence="8 9">
        <text>GTP + 4 H2O = 2,5-diamino-6-hydroxy-4-(5-phosphoribosylamino)-pyrimidine + formate + 2 phosphate + 3 H(+)</text>
        <dbReference type="Rhea" id="RHEA:23704"/>
        <dbReference type="ChEBI" id="CHEBI:15377"/>
        <dbReference type="ChEBI" id="CHEBI:15378"/>
        <dbReference type="ChEBI" id="CHEBI:15740"/>
        <dbReference type="ChEBI" id="CHEBI:37565"/>
        <dbReference type="ChEBI" id="CHEBI:43474"/>
        <dbReference type="ChEBI" id="CHEBI:58614"/>
        <dbReference type="EC" id="3.5.4.25"/>
    </reaction>
</comment>
<evidence type="ECO:0000256" key="2">
    <source>
        <dbReference type="ARBA" id="ARBA00022619"/>
    </source>
</evidence>
<protein>
    <recommendedName>
        <fullName evidence="9">GTP cyclohydrolase-2</fullName>
        <ecNumber evidence="9">3.5.4.25</ecNumber>
    </recommendedName>
    <alternativeName>
        <fullName evidence="9">GTP cyclohydrolase II</fullName>
    </alternativeName>
</protein>
<dbReference type="InterPro" id="IPR036144">
    <property type="entry name" value="RibA-like_sf"/>
</dbReference>
<sequence>MAVGADGTRGVCIVLAADHFGVGAGGKVAVARAIAELRAGRPVRLFATAEADRAVLVIGAEAFDGRLAEAFAAVGRGLRLVLPGPRLDKLGRPSVEPGCIALAAPAAPQAALLALDVEAALPPTVPVTPATGRERAALDLLGLALVLPAAVVADVAADAAPGLLTATTADIAAYRKARVETLHVVGRARVPLEGAPQTEFVVFRGGEGLRDQVAIIVGRPDLSGPVPVRLHSACLTGDLFGSLKCDCGDQLRDTARLMAEGAGGILLYLDQEGRGNGIANKMRAYHLQSEGYDTFDADAALGFGLDQRRFDFAAEMLRRLGVRTVRLLTNNPQKIAALAAAGLEVAGDERVLGRPTAENAGYLAAKRDRAGHLIDLAALAARADD</sequence>
<evidence type="ECO:0000313" key="12">
    <source>
        <dbReference type="Proteomes" id="UP001241747"/>
    </source>
</evidence>
<dbReference type="Proteomes" id="UP001241747">
    <property type="component" value="Unassembled WGS sequence"/>
</dbReference>
<evidence type="ECO:0000256" key="8">
    <source>
        <dbReference type="ARBA" id="ARBA00049295"/>
    </source>
</evidence>
<feature type="binding site" evidence="9">
    <location>
        <position position="247"/>
    </location>
    <ligand>
        <name>Zn(2+)</name>
        <dbReference type="ChEBI" id="CHEBI:29105"/>
        <note>catalytic</note>
    </ligand>
</feature>
<evidence type="ECO:0000256" key="6">
    <source>
        <dbReference type="ARBA" id="ARBA00022833"/>
    </source>
</evidence>
<comment type="caution">
    <text evidence="11">The sequence shown here is derived from an EMBL/GenBank/DDBJ whole genome shotgun (WGS) entry which is preliminary data.</text>
</comment>
<evidence type="ECO:0000256" key="3">
    <source>
        <dbReference type="ARBA" id="ARBA00022723"/>
    </source>
</evidence>
<keyword evidence="5 9" id="KW-0378">Hydrolase</keyword>
<evidence type="ECO:0000256" key="1">
    <source>
        <dbReference type="ARBA" id="ARBA00004853"/>
    </source>
</evidence>
<feature type="active site" description="Nucleophile" evidence="9">
    <location>
        <position position="308"/>
    </location>
</feature>
<feature type="binding site" evidence="9">
    <location>
        <position position="294"/>
    </location>
    <ligand>
        <name>GTP</name>
        <dbReference type="ChEBI" id="CHEBI:37565"/>
    </ligand>
</feature>
<feature type="binding site" evidence="9">
    <location>
        <position position="334"/>
    </location>
    <ligand>
        <name>GTP</name>
        <dbReference type="ChEBI" id="CHEBI:37565"/>
    </ligand>
</feature>
<feature type="binding site" evidence="9">
    <location>
        <position position="245"/>
    </location>
    <ligand>
        <name>Zn(2+)</name>
        <dbReference type="ChEBI" id="CHEBI:29105"/>
        <note>catalytic</note>
    </ligand>
</feature>
<dbReference type="EMBL" id="JAUSVY010000001">
    <property type="protein sequence ID" value="MDQ0503449.1"/>
    <property type="molecule type" value="Genomic_DNA"/>
</dbReference>
<dbReference type="HAMAP" id="MF_00179">
    <property type="entry name" value="RibA"/>
    <property type="match status" value="1"/>
</dbReference>
<dbReference type="InterPro" id="IPR032677">
    <property type="entry name" value="GTP_cyclohydro_II"/>
</dbReference>
<evidence type="ECO:0000256" key="7">
    <source>
        <dbReference type="ARBA" id="ARBA00023134"/>
    </source>
</evidence>
<feature type="binding site" evidence="9">
    <location>
        <position position="250"/>
    </location>
    <ligand>
        <name>GTP</name>
        <dbReference type="ChEBI" id="CHEBI:37565"/>
    </ligand>
</feature>
<name>A0ABU0L8L3_XANAG</name>
<dbReference type="CDD" id="cd00641">
    <property type="entry name" value="GTP_cyclohydro2"/>
    <property type="match status" value="1"/>
</dbReference>
<feature type="binding site" evidence="9">
    <location>
        <position position="329"/>
    </location>
    <ligand>
        <name>GTP</name>
        <dbReference type="ChEBI" id="CHEBI:37565"/>
    </ligand>
</feature>
<dbReference type="InterPro" id="IPR000926">
    <property type="entry name" value="RibA"/>
</dbReference>
<evidence type="ECO:0000313" key="11">
    <source>
        <dbReference type="EMBL" id="MDQ0503449.1"/>
    </source>
</evidence>
<dbReference type="RefSeq" id="WP_307499566.1">
    <property type="nucleotide sequence ID" value="NZ_JAUSVY010000001.1"/>
</dbReference>
<comment type="cofactor">
    <cofactor evidence="9">
        <name>Zn(2+)</name>
        <dbReference type="ChEBI" id="CHEBI:29105"/>
    </cofactor>
    <text evidence="9">Binds 1 zinc ion per subunit.</text>
</comment>
<dbReference type="EC" id="3.5.4.25" evidence="9"/>
<keyword evidence="6 9" id="KW-0862">Zinc</keyword>
<dbReference type="GO" id="GO:0003935">
    <property type="term" value="F:GTP cyclohydrolase II activity"/>
    <property type="evidence" value="ECO:0007669"/>
    <property type="project" value="UniProtKB-EC"/>
</dbReference>
<feature type="domain" description="GTP cyclohydrolase II" evidence="10">
    <location>
        <begin position="187"/>
        <end position="347"/>
    </location>
</feature>
<dbReference type="PANTHER" id="PTHR21327:SF18">
    <property type="entry name" value="3,4-DIHYDROXY-2-BUTANONE 4-PHOSPHATE SYNTHASE"/>
    <property type="match status" value="1"/>
</dbReference>
<dbReference type="PANTHER" id="PTHR21327">
    <property type="entry name" value="GTP CYCLOHYDROLASE II-RELATED"/>
    <property type="match status" value="1"/>
</dbReference>
<gene>
    <name evidence="9" type="primary">ribA</name>
    <name evidence="11" type="ORF">QOZ94_000219</name>
</gene>
<organism evidence="11 12">
    <name type="scientific">Xanthobacter agilis</name>
    <dbReference type="NCBI Taxonomy" id="47492"/>
    <lineage>
        <taxon>Bacteria</taxon>
        <taxon>Pseudomonadati</taxon>
        <taxon>Pseudomonadota</taxon>
        <taxon>Alphaproteobacteria</taxon>
        <taxon>Hyphomicrobiales</taxon>
        <taxon>Xanthobacteraceae</taxon>
        <taxon>Xanthobacter</taxon>
    </lineage>
</organism>
<keyword evidence="12" id="KW-1185">Reference proteome</keyword>
<dbReference type="NCBIfam" id="NF001591">
    <property type="entry name" value="PRK00393.1"/>
    <property type="match status" value="1"/>
</dbReference>
<keyword evidence="4 9" id="KW-0547">Nucleotide-binding</keyword>